<evidence type="ECO:0000313" key="3">
    <source>
        <dbReference type="Proteomes" id="UP000613580"/>
    </source>
</evidence>
<dbReference type="AlphaFoldDB" id="A0A8H6W3N5"/>
<reference evidence="2" key="1">
    <citation type="submission" date="2020-05" db="EMBL/GenBank/DDBJ databases">
        <title>Mycena genomes resolve the evolution of fungal bioluminescence.</title>
        <authorList>
            <person name="Tsai I.J."/>
        </authorList>
    </citation>
    <scope>NUCLEOTIDE SEQUENCE</scope>
    <source>
        <strain evidence="2">110903Hualien_Pintung</strain>
    </source>
</reference>
<comment type="caution">
    <text evidence="2">The sequence shown here is derived from an EMBL/GenBank/DDBJ whole genome shotgun (WGS) entry which is preliminary data.</text>
</comment>
<keyword evidence="3" id="KW-1185">Reference proteome</keyword>
<evidence type="ECO:0000313" key="2">
    <source>
        <dbReference type="EMBL" id="KAF7304469.1"/>
    </source>
</evidence>
<proteinExistence type="predicted"/>
<name>A0A8H6W3N5_MYCCL</name>
<evidence type="ECO:0000256" key="1">
    <source>
        <dbReference type="SAM" id="MobiDB-lite"/>
    </source>
</evidence>
<sequence length="70" mass="6835">MLSAHTISIGPIAGGTGGAGGAAVDQGGTGGVGQGPSFIINTQSAIFNGNSYSAISSAGFVEFYVWPRSN</sequence>
<gene>
    <name evidence="2" type="ORF">HMN09_00849200</name>
</gene>
<dbReference type="EMBL" id="JACAZE010000011">
    <property type="protein sequence ID" value="KAF7304469.1"/>
    <property type="molecule type" value="Genomic_DNA"/>
</dbReference>
<feature type="region of interest" description="Disordered" evidence="1">
    <location>
        <begin position="1"/>
        <end position="27"/>
    </location>
</feature>
<dbReference type="Proteomes" id="UP000613580">
    <property type="component" value="Unassembled WGS sequence"/>
</dbReference>
<organism evidence="2 3">
    <name type="scientific">Mycena chlorophos</name>
    <name type="common">Agaric fungus</name>
    <name type="synonym">Agaricus chlorophos</name>
    <dbReference type="NCBI Taxonomy" id="658473"/>
    <lineage>
        <taxon>Eukaryota</taxon>
        <taxon>Fungi</taxon>
        <taxon>Dikarya</taxon>
        <taxon>Basidiomycota</taxon>
        <taxon>Agaricomycotina</taxon>
        <taxon>Agaricomycetes</taxon>
        <taxon>Agaricomycetidae</taxon>
        <taxon>Agaricales</taxon>
        <taxon>Marasmiineae</taxon>
        <taxon>Mycenaceae</taxon>
        <taxon>Mycena</taxon>
    </lineage>
</organism>
<accession>A0A8H6W3N5</accession>
<protein>
    <submittedName>
        <fullName evidence="2">Uncharacterized protein</fullName>
    </submittedName>
</protein>
<feature type="compositionally biased region" description="Gly residues" evidence="1">
    <location>
        <begin position="12"/>
        <end position="27"/>
    </location>
</feature>